<dbReference type="InterPro" id="IPR050423">
    <property type="entry name" value="UPF0337_stress_rsp"/>
</dbReference>
<organism evidence="4 5">
    <name type="scientific">Paenisporosarcina macmurdoensis</name>
    <dbReference type="NCBI Taxonomy" id="212659"/>
    <lineage>
        <taxon>Bacteria</taxon>
        <taxon>Bacillati</taxon>
        <taxon>Bacillota</taxon>
        <taxon>Bacilli</taxon>
        <taxon>Bacillales</taxon>
        <taxon>Caryophanaceae</taxon>
        <taxon>Paenisporosarcina</taxon>
    </lineage>
</organism>
<reference evidence="5" key="1">
    <citation type="journal article" date="2019" name="Int. J. Syst. Evol. Microbiol.">
        <title>The Global Catalogue of Microorganisms (GCM) 10K type strain sequencing project: providing services to taxonomists for standard genome sequencing and annotation.</title>
        <authorList>
            <consortium name="The Broad Institute Genomics Platform"/>
            <consortium name="The Broad Institute Genome Sequencing Center for Infectious Disease"/>
            <person name="Wu L."/>
            <person name="Ma J."/>
        </authorList>
    </citation>
    <scope>NUCLEOTIDE SEQUENCE [LARGE SCALE GENOMIC DNA]</scope>
    <source>
        <strain evidence="5">CCUG 54527</strain>
    </source>
</reference>
<evidence type="ECO:0000313" key="4">
    <source>
        <dbReference type="EMBL" id="MFC6038834.1"/>
    </source>
</evidence>
<keyword evidence="5" id="KW-1185">Reference proteome</keyword>
<dbReference type="RefSeq" id="WP_377732935.1">
    <property type="nucleotide sequence ID" value="NZ_JBHSRI010000004.1"/>
</dbReference>
<dbReference type="EMBL" id="JBHSRI010000004">
    <property type="protein sequence ID" value="MFC6038834.1"/>
    <property type="molecule type" value="Genomic_DNA"/>
</dbReference>
<dbReference type="Gene3D" id="1.10.1470.10">
    <property type="entry name" value="YjbJ"/>
    <property type="match status" value="1"/>
</dbReference>
<evidence type="ECO:0000259" key="3">
    <source>
        <dbReference type="Pfam" id="PF05532"/>
    </source>
</evidence>
<dbReference type="Pfam" id="PF05532">
    <property type="entry name" value="CsbD"/>
    <property type="match status" value="1"/>
</dbReference>
<accession>A0ABW1L4H0</accession>
<evidence type="ECO:0000256" key="2">
    <source>
        <dbReference type="SAM" id="MobiDB-lite"/>
    </source>
</evidence>
<proteinExistence type="inferred from homology"/>
<feature type="region of interest" description="Disordered" evidence="2">
    <location>
        <begin position="1"/>
        <end position="63"/>
    </location>
</feature>
<comment type="caution">
    <text evidence="4">The sequence shown here is derived from an EMBL/GenBank/DDBJ whole genome shotgun (WGS) entry which is preliminary data.</text>
</comment>
<protein>
    <submittedName>
        <fullName evidence="4">CsbD family protein</fullName>
    </submittedName>
</protein>
<name>A0ABW1L4H0_9BACL</name>
<evidence type="ECO:0000256" key="1">
    <source>
        <dbReference type="ARBA" id="ARBA00009129"/>
    </source>
</evidence>
<gene>
    <name evidence="4" type="ORF">ACFPYN_05120</name>
</gene>
<feature type="domain" description="CsbD-like" evidence="3">
    <location>
        <begin position="9"/>
        <end position="58"/>
    </location>
</feature>
<dbReference type="SUPFAM" id="SSF69047">
    <property type="entry name" value="Hypothetical protein YjbJ"/>
    <property type="match status" value="1"/>
</dbReference>
<sequence>MTNDNGFSDKLKGGVNKAKGEVKDQVGNATDNKSLQAEGKFDKAKGTVQEKIGETKDRHTDHK</sequence>
<dbReference type="InterPro" id="IPR036629">
    <property type="entry name" value="YjbJ_sf"/>
</dbReference>
<feature type="compositionally biased region" description="Basic and acidic residues" evidence="2">
    <location>
        <begin position="51"/>
        <end position="63"/>
    </location>
</feature>
<comment type="similarity">
    <text evidence="1">Belongs to the UPF0337 (CsbD) family.</text>
</comment>
<dbReference type="PANTHER" id="PTHR34977:SF1">
    <property type="entry name" value="UPF0337 PROTEIN YJBJ"/>
    <property type="match status" value="1"/>
</dbReference>
<evidence type="ECO:0000313" key="5">
    <source>
        <dbReference type="Proteomes" id="UP001596170"/>
    </source>
</evidence>
<dbReference type="InterPro" id="IPR008462">
    <property type="entry name" value="CsbD"/>
</dbReference>
<dbReference type="PANTHER" id="PTHR34977">
    <property type="entry name" value="UPF0337 PROTEIN YJBJ"/>
    <property type="match status" value="1"/>
</dbReference>
<dbReference type="Proteomes" id="UP001596170">
    <property type="component" value="Unassembled WGS sequence"/>
</dbReference>
<feature type="compositionally biased region" description="Basic and acidic residues" evidence="2">
    <location>
        <begin position="7"/>
        <end position="24"/>
    </location>
</feature>